<name>C6XIY6_HIRBI</name>
<sequence length="63" mass="6849">MNQPNKFQFDPVQEGFVGVAMGALLGFMLFLFNIISPPAILGVAAGVGIGSWLNARRRKNQDK</sequence>
<evidence type="ECO:0000313" key="2">
    <source>
        <dbReference type="EMBL" id="ACT59081.1"/>
    </source>
</evidence>
<dbReference type="Proteomes" id="UP000002745">
    <property type="component" value="Chromosome"/>
</dbReference>
<accession>C6XIY6</accession>
<keyword evidence="1" id="KW-1133">Transmembrane helix</keyword>
<protein>
    <submittedName>
        <fullName evidence="2">Uncharacterized protein</fullName>
    </submittedName>
</protein>
<keyword evidence="1" id="KW-0812">Transmembrane</keyword>
<evidence type="ECO:0000256" key="1">
    <source>
        <dbReference type="SAM" id="Phobius"/>
    </source>
</evidence>
<dbReference type="HOGENOM" id="CLU_2879761_0_0_5"/>
<evidence type="ECO:0000313" key="3">
    <source>
        <dbReference type="Proteomes" id="UP000002745"/>
    </source>
</evidence>
<gene>
    <name evidence="2" type="ordered locus">Hbal_1390</name>
</gene>
<dbReference type="EMBL" id="CP001678">
    <property type="protein sequence ID" value="ACT59081.1"/>
    <property type="molecule type" value="Genomic_DNA"/>
</dbReference>
<dbReference type="KEGG" id="hba:Hbal_1390"/>
<dbReference type="STRING" id="582402.Hbal_1390"/>
<dbReference type="eggNOG" id="ENOG5031942">
    <property type="taxonomic scope" value="Bacteria"/>
</dbReference>
<proteinExistence type="predicted"/>
<organism evidence="2 3">
    <name type="scientific">Hirschia baltica (strain ATCC 49814 / DSM 5838 / IFAM 1418)</name>
    <dbReference type="NCBI Taxonomy" id="582402"/>
    <lineage>
        <taxon>Bacteria</taxon>
        <taxon>Pseudomonadati</taxon>
        <taxon>Pseudomonadota</taxon>
        <taxon>Alphaproteobacteria</taxon>
        <taxon>Hyphomonadales</taxon>
        <taxon>Hyphomonadaceae</taxon>
        <taxon>Hirschia</taxon>
    </lineage>
</organism>
<dbReference type="AlphaFoldDB" id="C6XIY6"/>
<dbReference type="RefSeq" id="WP_015827231.1">
    <property type="nucleotide sequence ID" value="NC_012982.1"/>
</dbReference>
<keyword evidence="1" id="KW-0472">Membrane</keyword>
<keyword evidence="3" id="KW-1185">Reference proteome</keyword>
<feature type="transmembrane region" description="Helical" evidence="1">
    <location>
        <begin position="12"/>
        <end position="32"/>
    </location>
</feature>
<reference evidence="3" key="1">
    <citation type="journal article" date="2011" name="J. Bacteriol.">
        <title>Genome sequences of eight morphologically diverse alphaproteobacteria.</title>
        <authorList>
            <consortium name="US DOE Joint Genome Institute"/>
            <person name="Brown P.J."/>
            <person name="Kysela D.T."/>
            <person name="Buechlein A."/>
            <person name="Hemmerich C."/>
            <person name="Brun Y.V."/>
        </authorList>
    </citation>
    <scope>NUCLEOTIDE SEQUENCE [LARGE SCALE GENOMIC DNA]</scope>
    <source>
        <strain evidence="3">ATCC 49814 / DSM 5838 / IFAM 1418</strain>
    </source>
</reference>